<protein>
    <submittedName>
        <fullName evidence="2">Uncharacterized protein</fullName>
    </submittedName>
</protein>
<evidence type="ECO:0000313" key="2">
    <source>
        <dbReference type="EMBL" id="CAI8057515.1"/>
    </source>
</evidence>
<accession>A0AA35TZS5</accession>
<feature type="region of interest" description="Disordered" evidence="1">
    <location>
        <begin position="284"/>
        <end position="339"/>
    </location>
</feature>
<proteinExistence type="predicted"/>
<reference evidence="2" key="1">
    <citation type="submission" date="2023-03" db="EMBL/GenBank/DDBJ databases">
        <authorList>
            <person name="Steffen K."/>
            <person name="Cardenas P."/>
        </authorList>
    </citation>
    <scope>NUCLEOTIDE SEQUENCE</scope>
</reference>
<feature type="compositionally biased region" description="Polar residues" evidence="1">
    <location>
        <begin position="321"/>
        <end position="331"/>
    </location>
</feature>
<dbReference type="EMBL" id="CASHTH010004453">
    <property type="protein sequence ID" value="CAI8057515.1"/>
    <property type="molecule type" value="Genomic_DNA"/>
</dbReference>
<gene>
    <name evidence="2" type="ORF">GBAR_LOCUS31354</name>
</gene>
<dbReference type="AlphaFoldDB" id="A0AA35TZS5"/>
<evidence type="ECO:0000313" key="3">
    <source>
        <dbReference type="Proteomes" id="UP001174909"/>
    </source>
</evidence>
<sequence length="359" mass="38730">MLTWSGRTFVPAPYEPTKEKASWCDGLTMSPAPSVTPVSVPPALDLSLLEFSPDIFSGPQPPGTDSTDTDLFHSLLAELGPEIFSLTPSNPSLPLPHSPMLVHTPPPAQVPLCPPTPSPSLTPTTPFSSTYSSAPSSVPEAPAHDTEIDDPFLVSFADLDGLLKDSTLFENPTSASPCSDVPFVFPLQEDGLLQDLSECMSLCSPSLSPHCDTPLTPVSLDLPQTNPTLLASLPSPEASILHDHTYTSSLYSSTKRWKYFQKAKGFNNRLASLARFYRFRMPSSETEEISGEGRPIPLPSSEEQRGLAGVPLQAAGEIPQSRLSSHGTQKANAELRERARQMEAEAEALRKKLVQKLSA</sequence>
<feature type="region of interest" description="Disordered" evidence="1">
    <location>
        <begin position="116"/>
        <end position="144"/>
    </location>
</feature>
<dbReference type="Proteomes" id="UP001174909">
    <property type="component" value="Unassembled WGS sequence"/>
</dbReference>
<organism evidence="2 3">
    <name type="scientific">Geodia barretti</name>
    <name type="common">Barrett's horny sponge</name>
    <dbReference type="NCBI Taxonomy" id="519541"/>
    <lineage>
        <taxon>Eukaryota</taxon>
        <taxon>Metazoa</taxon>
        <taxon>Porifera</taxon>
        <taxon>Demospongiae</taxon>
        <taxon>Heteroscleromorpha</taxon>
        <taxon>Tetractinellida</taxon>
        <taxon>Astrophorina</taxon>
        <taxon>Geodiidae</taxon>
        <taxon>Geodia</taxon>
    </lineage>
</organism>
<keyword evidence="3" id="KW-1185">Reference proteome</keyword>
<evidence type="ECO:0000256" key="1">
    <source>
        <dbReference type="SAM" id="MobiDB-lite"/>
    </source>
</evidence>
<name>A0AA35TZS5_GEOBA</name>
<comment type="caution">
    <text evidence="2">The sequence shown here is derived from an EMBL/GenBank/DDBJ whole genome shotgun (WGS) entry which is preliminary data.</text>
</comment>
<feature type="compositionally biased region" description="Low complexity" evidence="1">
    <location>
        <begin position="121"/>
        <end position="141"/>
    </location>
</feature>